<sequence>MQILKHVTTILLFGFCANVIVTKINLSKKKKERFTNHTDISKELTIVKRRICQFLYAWCNCLETAFKKHLWSFKKHLCSFKKHLWSYKKHLWSFKKHLWSFKNHCGHSRNTCGYSINI</sequence>
<feature type="transmembrane region" description="Helical" evidence="1">
    <location>
        <begin position="6"/>
        <end position="26"/>
    </location>
</feature>
<organism evidence="2 3">
    <name type="scientific">Lymnaea stagnalis</name>
    <name type="common">Great pond snail</name>
    <name type="synonym">Helix stagnalis</name>
    <dbReference type="NCBI Taxonomy" id="6523"/>
    <lineage>
        <taxon>Eukaryota</taxon>
        <taxon>Metazoa</taxon>
        <taxon>Spiralia</taxon>
        <taxon>Lophotrochozoa</taxon>
        <taxon>Mollusca</taxon>
        <taxon>Gastropoda</taxon>
        <taxon>Heterobranchia</taxon>
        <taxon>Euthyneura</taxon>
        <taxon>Panpulmonata</taxon>
        <taxon>Hygrophila</taxon>
        <taxon>Lymnaeoidea</taxon>
        <taxon>Lymnaeidae</taxon>
        <taxon>Lymnaea</taxon>
    </lineage>
</organism>
<reference evidence="2 3" key="1">
    <citation type="submission" date="2024-04" db="EMBL/GenBank/DDBJ databases">
        <authorList>
            <consortium name="Genoscope - CEA"/>
            <person name="William W."/>
        </authorList>
    </citation>
    <scope>NUCLEOTIDE SEQUENCE [LARGE SCALE GENOMIC DNA]</scope>
</reference>
<evidence type="ECO:0000313" key="3">
    <source>
        <dbReference type="Proteomes" id="UP001497497"/>
    </source>
</evidence>
<keyword evidence="3" id="KW-1185">Reference proteome</keyword>
<evidence type="ECO:0000256" key="1">
    <source>
        <dbReference type="SAM" id="Phobius"/>
    </source>
</evidence>
<protein>
    <submittedName>
        <fullName evidence="2">Uncharacterized protein</fullName>
    </submittedName>
</protein>
<proteinExistence type="predicted"/>
<keyword evidence="1" id="KW-0812">Transmembrane</keyword>
<dbReference type="AlphaFoldDB" id="A0AAV2HUY3"/>
<gene>
    <name evidence="2" type="ORF">GSLYS_00011392001</name>
</gene>
<dbReference type="Proteomes" id="UP001497497">
    <property type="component" value="Unassembled WGS sequence"/>
</dbReference>
<keyword evidence="1" id="KW-0472">Membrane</keyword>
<accession>A0AAV2HUY3</accession>
<keyword evidence="1" id="KW-1133">Transmembrane helix</keyword>
<name>A0AAV2HUY3_LYMST</name>
<evidence type="ECO:0000313" key="2">
    <source>
        <dbReference type="EMBL" id="CAL1537479.1"/>
    </source>
</evidence>
<comment type="caution">
    <text evidence="2">The sequence shown here is derived from an EMBL/GenBank/DDBJ whole genome shotgun (WGS) entry which is preliminary data.</text>
</comment>
<dbReference type="EMBL" id="CAXITT010000263">
    <property type="protein sequence ID" value="CAL1537479.1"/>
    <property type="molecule type" value="Genomic_DNA"/>
</dbReference>